<dbReference type="EMBL" id="VCAO01000008">
    <property type="protein sequence ID" value="TMM46222.1"/>
    <property type="molecule type" value="Genomic_DNA"/>
</dbReference>
<sequence>MDPEFIVILVFVVAMTAIVLGIGNEIFRRHLEHKEKTMEMMADKTAQQAAQYAAKAEKLEQRVRVLERIATDRGQDLAMEIEDLRERPAEGESVQ</sequence>
<keyword evidence="1" id="KW-0175">Coiled coil</keyword>
<proteinExistence type="predicted"/>
<keyword evidence="2" id="KW-1133">Transmembrane helix</keyword>
<protein>
    <submittedName>
        <fullName evidence="3">Uncharacterized protein</fullName>
    </submittedName>
</protein>
<dbReference type="Proteomes" id="UP000309668">
    <property type="component" value="Unassembled WGS sequence"/>
</dbReference>
<evidence type="ECO:0000256" key="1">
    <source>
        <dbReference type="SAM" id="Coils"/>
    </source>
</evidence>
<keyword evidence="2" id="KW-0472">Membrane</keyword>
<gene>
    <name evidence="3" type="ORF">FEV51_11495</name>
</gene>
<dbReference type="AlphaFoldDB" id="A0A5S3P0H3"/>
<name>A0A5S3P0H3_9SPHN</name>
<feature type="coiled-coil region" evidence="1">
    <location>
        <begin position="42"/>
        <end position="69"/>
    </location>
</feature>
<organism evidence="3 4">
    <name type="scientific">Qipengyuania marisflavi</name>
    <dbReference type="NCBI Taxonomy" id="2486356"/>
    <lineage>
        <taxon>Bacteria</taxon>
        <taxon>Pseudomonadati</taxon>
        <taxon>Pseudomonadota</taxon>
        <taxon>Alphaproteobacteria</taxon>
        <taxon>Sphingomonadales</taxon>
        <taxon>Erythrobacteraceae</taxon>
        <taxon>Qipengyuania</taxon>
    </lineage>
</organism>
<evidence type="ECO:0000313" key="3">
    <source>
        <dbReference type="EMBL" id="TMM46222.1"/>
    </source>
</evidence>
<keyword evidence="4" id="KW-1185">Reference proteome</keyword>
<accession>A0A5S3P0H3</accession>
<feature type="transmembrane region" description="Helical" evidence="2">
    <location>
        <begin position="6"/>
        <end position="27"/>
    </location>
</feature>
<keyword evidence="2" id="KW-0812">Transmembrane</keyword>
<evidence type="ECO:0000313" key="4">
    <source>
        <dbReference type="Proteomes" id="UP000309668"/>
    </source>
</evidence>
<dbReference type="RefSeq" id="WP_138619073.1">
    <property type="nucleotide sequence ID" value="NZ_VCAO01000008.1"/>
</dbReference>
<evidence type="ECO:0000256" key="2">
    <source>
        <dbReference type="SAM" id="Phobius"/>
    </source>
</evidence>
<reference evidence="3 4" key="1">
    <citation type="submission" date="2019-05" db="EMBL/GenBank/DDBJ databases">
        <title>Erythrobacter marisflavi sp. nov., isolated from isolated from water of an estuary environment.</title>
        <authorList>
            <person name="Yoon J.-H."/>
        </authorList>
    </citation>
    <scope>NUCLEOTIDE SEQUENCE [LARGE SCALE GENOMIC DNA]</scope>
    <source>
        <strain evidence="3 4">KEM-5</strain>
    </source>
</reference>
<comment type="caution">
    <text evidence="3">The sequence shown here is derived from an EMBL/GenBank/DDBJ whole genome shotgun (WGS) entry which is preliminary data.</text>
</comment>
<dbReference type="OrthoDB" id="7428745at2"/>